<dbReference type="RefSeq" id="WP_347436736.1">
    <property type="nucleotide sequence ID" value="NZ_CP089291.1"/>
</dbReference>
<proteinExistence type="predicted"/>
<dbReference type="InterPro" id="IPR009702">
    <property type="entry name" value="DUF1284"/>
</dbReference>
<sequence>MFRLRGHHLLCLLGYRGMGYSREYVENMTQLHHTLRTAPETEVLLVAGADDLCEKFPEFQTCHCDDRNIHERDAAVLKRLNLQIGQKMRWEDMLQRIGNNILSKDIGTLCNTCSWRSYGVCEEGIKDIKAGKGLRIIG</sequence>
<accession>A0ABY4CHP8</accession>
<dbReference type="EMBL" id="CP089291">
    <property type="protein sequence ID" value="UOF90043.1"/>
    <property type="molecule type" value="Genomic_DNA"/>
</dbReference>
<protein>
    <submittedName>
        <fullName evidence="1">DUF1284 domain-containing protein</fullName>
    </submittedName>
</protein>
<reference evidence="1" key="1">
    <citation type="submission" date="2021-12" db="EMBL/GenBank/DDBJ databases">
        <title>Alicyclobacillaceae gen. nov., sp. nov., isolated from chalcocite enrichment system.</title>
        <authorList>
            <person name="Jiang Z."/>
        </authorList>
    </citation>
    <scope>NUCLEOTIDE SEQUENCE</scope>
    <source>
        <strain evidence="1">MYW30-H2</strain>
    </source>
</reference>
<gene>
    <name evidence="1" type="ORF">LSG31_19590</name>
</gene>
<evidence type="ECO:0000313" key="1">
    <source>
        <dbReference type="EMBL" id="UOF90043.1"/>
    </source>
</evidence>
<dbReference type="Pfam" id="PF06935">
    <property type="entry name" value="DUF1284"/>
    <property type="match status" value="1"/>
</dbReference>
<name>A0ABY4CHP8_9BACL</name>
<keyword evidence="2" id="KW-1185">Reference proteome</keyword>
<evidence type="ECO:0000313" key="2">
    <source>
        <dbReference type="Proteomes" id="UP000830167"/>
    </source>
</evidence>
<dbReference type="Proteomes" id="UP000830167">
    <property type="component" value="Chromosome"/>
</dbReference>
<organism evidence="1 2">
    <name type="scientific">Fodinisporobacter ferrooxydans</name>
    <dbReference type="NCBI Taxonomy" id="2901836"/>
    <lineage>
        <taxon>Bacteria</taxon>
        <taxon>Bacillati</taxon>
        <taxon>Bacillota</taxon>
        <taxon>Bacilli</taxon>
        <taxon>Bacillales</taxon>
        <taxon>Alicyclobacillaceae</taxon>
        <taxon>Fodinisporobacter</taxon>
    </lineage>
</organism>